<sequence>MNITQFSIRRPIFTIVVMAMLVILSVVSLTRLPVQLMPDIDPPIAVVATSYPGASPDEIVQTVTEPLEEDLSSVTGLNNLQSQTQEGTSLIILEFNFDMTISDIELEVRDVLETAELPEGANDPAFIEFDITMFPSLQMAMNSELSDNLQIENDLTEITRQLERTEGVASLTISGLETREVLVELDTAELQNYGLSQQDISDIISSKNLSVPAGTIVDEEEGYTITTRTTANIESIEELREIVLLEMPDEEGEVTSVTLDDVAEVTFNSEEDEIITQLNQVDALQLDMMLEDGANAALVNSEFRSELDELLEDERYDHFDYAVVYDEGQYITDSIDSVYVALISGAGLAMLVLFIFLRTVRAPLIIGFAIPFSILTTFALFYFVDFSINMMTLGGLALGIGMLIDNSVIVIENIYRHMSMGKPRMQAAKDGTKEITSAVIAATLTTASVFLPVVFVTGIISQLFVPLALAIVFSLFSSLFVALTIVPMLASRFLKVPKGMSEAARKESTQMSALRKMTRFTLRHRFLVLVFAVLVFVAGIWGVSNQGMEFMPESDEGVFIVTVEKEQGVLLNETFETVQGIEEIIKENENVDSYLSTIGGNPMMGFGTEANVGQIMVTLVPFDDRDASTFDVIDALEEDIIESDTSADIAVSPMMEAGLGEPNTLAFTLTDDNRERLDETEAELIDLILEEDETFNAVESSADGENSELQIIIDEEDAMEEGFVPAQVAMQLFNASNGIAATTMEHDGEFLTINVKYPESILDSEENFGNILIPNNEGEYIALANIASFEEVETEPMILRDSLSEARSITVWYDSDMVLNDAYTELNNILEDYEFHDDTTYNVGGNVELLLDALPQIALLLILGVIFTYLVMAAQFESLRAPIAILMTIPLAFIGVALSLIITQNALSVIAMVGAVLLIGIIVNNAILLVDFILQQKAKGMDTYEAIEVSVQNRFRPILITAITTIMGMLPIALGLGEGQEMVAPMGIVVIGGLATSTLLTLFIIPIVYSYLDKETRDINKKYMTTDGQLISKREFLRLKKEQENNGSEYGYPNE</sequence>
<keyword evidence="3" id="KW-1185">Reference proteome</keyword>
<feature type="transmembrane region" description="Helical" evidence="1">
    <location>
        <begin position="955"/>
        <end position="976"/>
    </location>
</feature>
<keyword evidence="1" id="KW-0812">Transmembrane</keyword>
<reference evidence="2 3" key="1">
    <citation type="submission" date="2016-10" db="EMBL/GenBank/DDBJ databases">
        <authorList>
            <person name="Varghese N."/>
            <person name="Submissions S."/>
        </authorList>
    </citation>
    <scope>NUCLEOTIDE SEQUENCE [LARGE SCALE GENOMIC DNA]</scope>
    <source>
        <strain evidence="2 3">IBRC-M10081</strain>
    </source>
</reference>
<dbReference type="SUPFAM" id="SSF82693">
    <property type="entry name" value="Multidrug efflux transporter AcrB pore domain, PN1, PN2, PC1 and PC2 subdomains"/>
    <property type="match status" value="2"/>
</dbReference>
<dbReference type="Gene3D" id="3.30.70.1430">
    <property type="entry name" value="Multidrug efflux transporter AcrB pore domain"/>
    <property type="match status" value="2"/>
</dbReference>
<organism evidence="2 3">
    <name type="scientific">Aliicoccus persicus</name>
    <dbReference type="NCBI Taxonomy" id="930138"/>
    <lineage>
        <taxon>Bacteria</taxon>
        <taxon>Bacillati</taxon>
        <taxon>Bacillota</taxon>
        <taxon>Bacilli</taxon>
        <taxon>Bacillales</taxon>
        <taxon>Staphylococcaceae</taxon>
        <taxon>Aliicoccus</taxon>
    </lineage>
</organism>
<feature type="transmembrane region" description="Helical" evidence="1">
    <location>
        <begin position="853"/>
        <end position="871"/>
    </location>
</feature>
<feature type="transmembrane region" description="Helical" evidence="1">
    <location>
        <begin position="467"/>
        <end position="490"/>
    </location>
</feature>
<dbReference type="GO" id="GO:0042910">
    <property type="term" value="F:xenobiotic transmembrane transporter activity"/>
    <property type="evidence" value="ECO:0007669"/>
    <property type="project" value="TreeGrafter"/>
</dbReference>
<feature type="transmembrane region" description="Helical" evidence="1">
    <location>
        <begin position="12"/>
        <end position="34"/>
    </location>
</feature>
<dbReference type="EMBL" id="FOIT01000004">
    <property type="protein sequence ID" value="SEW07225.1"/>
    <property type="molecule type" value="Genomic_DNA"/>
</dbReference>
<dbReference type="GO" id="GO:0005886">
    <property type="term" value="C:plasma membrane"/>
    <property type="evidence" value="ECO:0007669"/>
    <property type="project" value="TreeGrafter"/>
</dbReference>
<feature type="transmembrane region" description="Helical" evidence="1">
    <location>
        <begin position="390"/>
        <end position="415"/>
    </location>
</feature>
<dbReference type="InterPro" id="IPR001036">
    <property type="entry name" value="Acrflvin-R"/>
</dbReference>
<feature type="transmembrane region" description="Helical" evidence="1">
    <location>
        <begin position="435"/>
        <end position="461"/>
    </location>
</feature>
<evidence type="ECO:0000313" key="2">
    <source>
        <dbReference type="EMBL" id="SEW07225.1"/>
    </source>
</evidence>
<dbReference type="PRINTS" id="PR00702">
    <property type="entry name" value="ACRIFLAVINRP"/>
</dbReference>
<protein>
    <submittedName>
        <fullName evidence="2">Hydrophobic/amphiphilic exporter-1, HAE1 family</fullName>
    </submittedName>
</protein>
<evidence type="ECO:0000256" key="1">
    <source>
        <dbReference type="SAM" id="Phobius"/>
    </source>
</evidence>
<dbReference type="AlphaFoldDB" id="A0A662Z5C9"/>
<dbReference type="SUPFAM" id="SSF82866">
    <property type="entry name" value="Multidrug efflux transporter AcrB transmembrane domain"/>
    <property type="match status" value="2"/>
</dbReference>
<feature type="transmembrane region" description="Helical" evidence="1">
    <location>
        <begin position="338"/>
        <end position="357"/>
    </location>
</feature>
<feature type="transmembrane region" description="Helical" evidence="1">
    <location>
        <begin position="883"/>
        <end position="903"/>
    </location>
</feature>
<dbReference type="Gene3D" id="1.20.1640.10">
    <property type="entry name" value="Multidrug efflux transporter AcrB transmembrane domain"/>
    <property type="match status" value="2"/>
</dbReference>
<keyword evidence="1" id="KW-0472">Membrane</keyword>
<dbReference type="Proteomes" id="UP000243605">
    <property type="component" value="Unassembled WGS sequence"/>
</dbReference>
<proteinExistence type="predicted"/>
<feature type="transmembrane region" description="Helical" evidence="1">
    <location>
        <begin position="988"/>
        <end position="1012"/>
    </location>
</feature>
<dbReference type="Gene3D" id="3.30.70.1320">
    <property type="entry name" value="Multidrug efflux transporter AcrB pore domain like"/>
    <property type="match status" value="1"/>
</dbReference>
<dbReference type="OrthoDB" id="9757876at2"/>
<dbReference type="SUPFAM" id="SSF82714">
    <property type="entry name" value="Multidrug efflux transporter AcrB TolC docking domain, DN and DC subdomains"/>
    <property type="match status" value="2"/>
</dbReference>
<dbReference type="PANTHER" id="PTHR32063:SF0">
    <property type="entry name" value="SWARMING MOTILITY PROTEIN SWRC"/>
    <property type="match status" value="1"/>
</dbReference>
<keyword evidence="1" id="KW-1133">Transmembrane helix</keyword>
<evidence type="ECO:0000313" key="3">
    <source>
        <dbReference type="Proteomes" id="UP000243605"/>
    </source>
</evidence>
<gene>
    <name evidence="2" type="ORF">SAMN05192557_1482</name>
</gene>
<accession>A0A662Z5C9</accession>
<dbReference type="RefSeq" id="WP_091475318.1">
    <property type="nucleotide sequence ID" value="NZ_FOIT01000004.1"/>
</dbReference>
<dbReference type="InterPro" id="IPR027463">
    <property type="entry name" value="AcrB_DN_DC_subdom"/>
</dbReference>
<dbReference type="Pfam" id="PF00873">
    <property type="entry name" value="ACR_tran"/>
    <property type="match status" value="1"/>
</dbReference>
<feature type="transmembrane region" description="Helical" evidence="1">
    <location>
        <begin position="909"/>
        <end position="934"/>
    </location>
</feature>
<feature type="transmembrane region" description="Helical" evidence="1">
    <location>
        <begin position="526"/>
        <end position="544"/>
    </location>
</feature>
<name>A0A662Z5C9_9STAP</name>
<feature type="transmembrane region" description="Helical" evidence="1">
    <location>
        <begin position="364"/>
        <end position="384"/>
    </location>
</feature>
<dbReference type="PANTHER" id="PTHR32063">
    <property type="match status" value="1"/>
</dbReference>
<dbReference type="Gene3D" id="3.30.70.1440">
    <property type="entry name" value="Multidrug efflux transporter AcrB pore domain"/>
    <property type="match status" value="1"/>
</dbReference>
<dbReference type="Gene3D" id="3.30.2090.10">
    <property type="entry name" value="Multidrug efflux transporter AcrB TolC docking domain, DN and DC subdomains"/>
    <property type="match status" value="2"/>
</dbReference>